<comment type="caution">
    <text evidence="2">The sequence shown here is derived from an EMBL/GenBank/DDBJ whole genome shotgun (WGS) entry which is preliminary data.</text>
</comment>
<organism evidence="2 3">
    <name type="scientific">Araneus ventricosus</name>
    <name type="common">Orbweaver spider</name>
    <name type="synonym">Epeira ventricosa</name>
    <dbReference type="NCBI Taxonomy" id="182803"/>
    <lineage>
        <taxon>Eukaryota</taxon>
        <taxon>Metazoa</taxon>
        <taxon>Ecdysozoa</taxon>
        <taxon>Arthropoda</taxon>
        <taxon>Chelicerata</taxon>
        <taxon>Arachnida</taxon>
        <taxon>Araneae</taxon>
        <taxon>Araneomorphae</taxon>
        <taxon>Entelegynae</taxon>
        <taxon>Araneoidea</taxon>
        <taxon>Araneidae</taxon>
        <taxon>Araneus</taxon>
    </lineage>
</organism>
<name>A0A4Y2QB38_ARAVE</name>
<evidence type="ECO:0000256" key="1">
    <source>
        <dbReference type="SAM" id="Phobius"/>
    </source>
</evidence>
<evidence type="ECO:0000313" key="2">
    <source>
        <dbReference type="EMBL" id="GBN60581.1"/>
    </source>
</evidence>
<gene>
    <name evidence="2" type="ORF">AVEN_173848_1</name>
</gene>
<keyword evidence="1" id="KW-1133">Transmembrane helix</keyword>
<keyword evidence="3" id="KW-1185">Reference proteome</keyword>
<dbReference type="AlphaFoldDB" id="A0A4Y2QB38"/>
<sequence length="141" mass="15800">MVEGSTPSMMMLHHSLIRSGDTDHQRPRCKEFPLIEIFGCDFRLGCRETSFTHFWIVCIYILICICAPPSPLSLRCSHFERRNRLCLVVSLMRACISAVVAKLGAGTALKVVLHQVVLGRSKVVLPKIVPDTVEVKVPEQL</sequence>
<evidence type="ECO:0000313" key="3">
    <source>
        <dbReference type="Proteomes" id="UP000499080"/>
    </source>
</evidence>
<accession>A0A4Y2QB38</accession>
<protein>
    <submittedName>
        <fullName evidence="2">Uncharacterized protein</fullName>
    </submittedName>
</protein>
<keyword evidence="1" id="KW-0472">Membrane</keyword>
<feature type="transmembrane region" description="Helical" evidence="1">
    <location>
        <begin position="54"/>
        <end position="74"/>
    </location>
</feature>
<proteinExistence type="predicted"/>
<dbReference type="EMBL" id="BGPR01013424">
    <property type="protein sequence ID" value="GBN60581.1"/>
    <property type="molecule type" value="Genomic_DNA"/>
</dbReference>
<keyword evidence="1" id="KW-0812">Transmembrane</keyword>
<reference evidence="2 3" key="1">
    <citation type="journal article" date="2019" name="Sci. Rep.">
        <title>Orb-weaving spider Araneus ventricosus genome elucidates the spidroin gene catalogue.</title>
        <authorList>
            <person name="Kono N."/>
            <person name="Nakamura H."/>
            <person name="Ohtoshi R."/>
            <person name="Moran D.A.P."/>
            <person name="Shinohara A."/>
            <person name="Yoshida Y."/>
            <person name="Fujiwara M."/>
            <person name="Mori M."/>
            <person name="Tomita M."/>
            <person name="Arakawa K."/>
        </authorList>
    </citation>
    <scope>NUCLEOTIDE SEQUENCE [LARGE SCALE GENOMIC DNA]</scope>
</reference>
<dbReference type="Proteomes" id="UP000499080">
    <property type="component" value="Unassembled WGS sequence"/>
</dbReference>